<evidence type="ECO:0000313" key="2">
    <source>
        <dbReference type="WBParaSite" id="MhA1_Contig2194.frz3.gene1"/>
    </source>
</evidence>
<dbReference type="Proteomes" id="UP000095281">
    <property type="component" value="Unplaced"/>
</dbReference>
<dbReference type="WBParaSite" id="MhA1_Contig2194.frz3.gene1">
    <property type="protein sequence ID" value="MhA1_Contig2194.frz3.gene1"/>
    <property type="gene ID" value="MhA1_Contig2194.frz3.gene1"/>
</dbReference>
<protein>
    <submittedName>
        <fullName evidence="2">NR LBD domain-containing protein</fullName>
    </submittedName>
</protein>
<proteinExistence type="predicted"/>
<organism evidence="1 2">
    <name type="scientific">Meloidogyne hapla</name>
    <name type="common">Root-knot nematode worm</name>
    <dbReference type="NCBI Taxonomy" id="6305"/>
    <lineage>
        <taxon>Eukaryota</taxon>
        <taxon>Metazoa</taxon>
        <taxon>Ecdysozoa</taxon>
        <taxon>Nematoda</taxon>
        <taxon>Chromadorea</taxon>
        <taxon>Rhabditida</taxon>
        <taxon>Tylenchina</taxon>
        <taxon>Tylenchomorpha</taxon>
        <taxon>Tylenchoidea</taxon>
        <taxon>Meloidogynidae</taxon>
        <taxon>Meloidogyninae</taxon>
        <taxon>Meloidogyne</taxon>
    </lineage>
</organism>
<accession>A0A1I8BFM1</accession>
<dbReference type="AlphaFoldDB" id="A0A1I8BFM1"/>
<reference evidence="2" key="1">
    <citation type="submission" date="2016-11" db="UniProtKB">
        <authorList>
            <consortium name="WormBaseParasite"/>
        </authorList>
    </citation>
    <scope>IDENTIFICATION</scope>
</reference>
<evidence type="ECO:0000313" key="1">
    <source>
        <dbReference type="Proteomes" id="UP000095281"/>
    </source>
</evidence>
<sequence length="127" mass="15119">MLQQDQQQVEDAVNEQYKREVVLSLEQIVAIFTGTTNDFISKKKYIKLLDRIEDFYVDVSEWASSSPLKLCYDERKEELRSLFERLLAFFRLKGINELNFLAWRLAFKGKLRQASKLMDFETSVIRR</sequence>
<keyword evidence="1" id="KW-1185">Reference proteome</keyword>
<name>A0A1I8BFM1_MELHA</name>